<keyword evidence="3" id="KW-0812">Transmembrane</keyword>
<accession>A0A133V5G3</accession>
<dbReference type="SUPFAM" id="SSF52833">
    <property type="entry name" value="Thioredoxin-like"/>
    <property type="match status" value="1"/>
</dbReference>
<dbReference type="Gene3D" id="3.40.30.10">
    <property type="entry name" value="Glutaredoxin"/>
    <property type="match status" value="1"/>
</dbReference>
<evidence type="ECO:0000256" key="2">
    <source>
        <dbReference type="ARBA" id="ARBA00022748"/>
    </source>
</evidence>
<proteinExistence type="predicted"/>
<dbReference type="Pfam" id="PF08534">
    <property type="entry name" value="Redoxin"/>
    <property type="match status" value="1"/>
</dbReference>
<dbReference type="AlphaFoldDB" id="A0A133V5G3"/>
<keyword evidence="2" id="KW-0201">Cytochrome c-type biogenesis</keyword>
<dbReference type="PROSITE" id="PS51352">
    <property type="entry name" value="THIOREDOXIN_2"/>
    <property type="match status" value="1"/>
</dbReference>
<evidence type="ECO:0000256" key="3">
    <source>
        <dbReference type="SAM" id="Phobius"/>
    </source>
</evidence>
<keyword evidence="3" id="KW-1133">Transmembrane helix</keyword>
<evidence type="ECO:0000259" key="4">
    <source>
        <dbReference type="PROSITE" id="PS51352"/>
    </source>
</evidence>
<dbReference type="Proteomes" id="UP000070344">
    <property type="component" value="Unassembled WGS sequence"/>
</dbReference>
<name>A0A133V5G3_9EURY</name>
<dbReference type="InterPro" id="IPR013740">
    <property type="entry name" value="Redoxin"/>
</dbReference>
<feature type="transmembrane region" description="Helical" evidence="3">
    <location>
        <begin position="12"/>
        <end position="30"/>
    </location>
</feature>
<dbReference type="PANTHER" id="PTHR42852:SF17">
    <property type="entry name" value="THIOREDOXIN-LIKE PROTEIN HI_1115"/>
    <property type="match status" value="1"/>
</dbReference>
<protein>
    <recommendedName>
        <fullName evidence="4">Thioredoxin domain-containing protein</fullName>
    </recommendedName>
</protein>
<dbReference type="InterPro" id="IPR017937">
    <property type="entry name" value="Thioredoxin_CS"/>
</dbReference>
<dbReference type="PANTHER" id="PTHR42852">
    <property type="entry name" value="THIOL:DISULFIDE INTERCHANGE PROTEIN DSBE"/>
    <property type="match status" value="1"/>
</dbReference>
<dbReference type="CDD" id="cd02966">
    <property type="entry name" value="TlpA_like_family"/>
    <property type="match status" value="1"/>
</dbReference>
<gene>
    <name evidence="5" type="ORF">AKJ41_00570</name>
</gene>
<evidence type="ECO:0000313" key="5">
    <source>
        <dbReference type="EMBL" id="KXB01684.1"/>
    </source>
</evidence>
<dbReference type="GO" id="GO:0016491">
    <property type="term" value="F:oxidoreductase activity"/>
    <property type="evidence" value="ECO:0007669"/>
    <property type="project" value="InterPro"/>
</dbReference>
<reference evidence="5 6" key="1">
    <citation type="journal article" date="2016" name="Sci. Rep.">
        <title>Metabolic traits of an uncultured archaeal lineage -MSBL1- from brine pools of the Red Sea.</title>
        <authorList>
            <person name="Mwirichia R."/>
            <person name="Alam I."/>
            <person name="Rashid M."/>
            <person name="Vinu M."/>
            <person name="Ba-Alawi W."/>
            <person name="Anthony Kamau A."/>
            <person name="Kamanda Ngugi D."/>
            <person name="Goker M."/>
            <person name="Klenk H.P."/>
            <person name="Bajic V."/>
            <person name="Stingl U."/>
        </authorList>
    </citation>
    <scope>NUCLEOTIDE SEQUENCE [LARGE SCALE GENOMIC DNA]</scope>
    <source>
        <strain evidence="5">SCGC-AAA259O05</strain>
    </source>
</reference>
<organism evidence="5 6">
    <name type="scientific">candidate division MSBL1 archaeon SCGC-AAA259O05</name>
    <dbReference type="NCBI Taxonomy" id="1698271"/>
    <lineage>
        <taxon>Archaea</taxon>
        <taxon>Methanobacteriati</taxon>
        <taxon>Methanobacteriota</taxon>
        <taxon>candidate division MSBL1</taxon>
    </lineage>
</organism>
<sequence length="176" mass="19473">MKSDFLSKKSISVIVIVILGIVLASYLVLLETETASSGTDIGDKAPNFTLMSVGGENFSLRDYEGKVVILTFFSVNCPACKGETIALKRIRSFYTKGEVGMISIDIGNRDKDTVNEFKKLFGGDWRFASSMEVGFEKYKVGSIPTIYVLDPNQRIVFKKVGKLSNAKLKDIIDNHL</sequence>
<comment type="subcellular location">
    <subcellularLocation>
        <location evidence="1">Cell envelope</location>
    </subcellularLocation>
</comment>
<dbReference type="InterPro" id="IPR050553">
    <property type="entry name" value="Thioredoxin_ResA/DsbE_sf"/>
</dbReference>
<dbReference type="PROSITE" id="PS00194">
    <property type="entry name" value="THIOREDOXIN_1"/>
    <property type="match status" value="1"/>
</dbReference>
<evidence type="ECO:0000256" key="1">
    <source>
        <dbReference type="ARBA" id="ARBA00004196"/>
    </source>
</evidence>
<feature type="domain" description="Thioredoxin" evidence="4">
    <location>
        <begin position="39"/>
        <end position="176"/>
    </location>
</feature>
<dbReference type="InterPro" id="IPR036249">
    <property type="entry name" value="Thioredoxin-like_sf"/>
</dbReference>
<dbReference type="EMBL" id="LHXV01000004">
    <property type="protein sequence ID" value="KXB01684.1"/>
    <property type="molecule type" value="Genomic_DNA"/>
</dbReference>
<evidence type="ECO:0000313" key="6">
    <source>
        <dbReference type="Proteomes" id="UP000070344"/>
    </source>
</evidence>
<keyword evidence="6" id="KW-1185">Reference proteome</keyword>
<comment type="caution">
    <text evidence="5">The sequence shown here is derived from an EMBL/GenBank/DDBJ whole genome shotgun (WGS) entry which is preliminary data.</text>
</comment>
<keyword evidence="3" id="KW-0472">Membrane</keyword>
<dbReference type="InterPro" id="IPR013766">
    <property type="entry name" value="Thioredoxin_domain"/>
</dbReference>
<dbReference type="GO" id="GO:0017004">
    <property type="term" value="P:cytochrome complex assembly"/>
    <property type="evidence" value="ECO:0007669"/>
    <property type="project" value="UniProtKB-KW"/>
</dbReference>